<accession>A0AAN6ENW1</accession>
<feature type="signal peptide" evidence="1">
    <location>
        <begin position="1"/>
        <end position="21"/>
    </location>
</feature>
<evidence type="ECO:0000313" key="3">
    <source>
        <dbReference type="Proteomes" id="UP001161757"/>
    </source>
</evidence>
<organism evidence="2 3">
    <name type="scientific">Exophiala dermatitidis</name>
    <name type="common">Black yeast-like fungus</name>
    <name type="synonym">Wangiella dermatitidis</name>
    <dbReference type="NCBI Taxonomy" id="5970"/>
    <lineage>
        <taxon>Eukaryota</taxon>
        <taxon>Fungi</taxon>
        <taxon>Dikarya</taxon>
        <taxon>Ascomycota</taxon>
        <taxon>Pezizomycotina</taxon>
        <taxon>Eurotiomycetes</taxon>
        <taxon>Chaetothyriomycetidae</taxon>
        <taxon>Chaetothyriales</taxon>
        <taxon>Herpotrichiellaceae</taxon>
        <taxon>Exophiala</taxon>
    </lineage>
</organism>
<reference evidence="2" key="1">
    <citation type="submission" date="2023-01" db="EMBL/GenBank/DDBJ databases">
        <title>Exophiala dermititidis isolated from Cystic Fibrosis Patient.</title>
        <authorList>
            <person name="Kurbessoian T."/>
            <person name="Crocker A."/>
            <person name="Murante D."/>
            <person name="Hogan D.A."/>
            <person name="Stajich J.E."/>
        </authorList>
    </citation>
    <scope>NUCLEOTIDE SEQUENCE</scope>
    <source>
        <strain evidence="2">Ex8</strain>
    </source>
</reference>
<keyword evidence="1" id="KW-0732">Signal</keyword>
<evidence type="ECO:0000313" key="2">
    <source>
        <dbReference type="EMBL" id="KAJ8987656.1"/>
    </source>
</evidence>
<protein>
    <submittedName>
        <fullName evidence="2">Uncharacterized protein</fullName>
    </submittedName>
</protein>
<gene>
    <name evidence="2" type="ORF">HRR80_008290</name>
</gene>
<sequence>MGSQLVSQMILAILLFWSVVATGTATFTNTSTNTTKELQPRQCVRNPVSGTYDCDFLLPTLDQLVARFRDINDGGRATPQNRVWFYTNLDILTSGVDPDVILGWCRGWMIAQGIPSYYVGDGMNRQWQMEQERFIEDHPIEFALNNQPWDRSRSAVDNFNNCYFQAAAAAALASDAYLFTKSGGKWSLGSIWSLIEMPALTRNPNIKRIWRVDPRPFSPNCGQRELLWDATHGDKPVPWPWTWTCRV</sequence>
<proteinExistence type="predicted"/>
<dbReference type="AlphaFoldDB" id="A0AAN6ENW1"/>
<name>A0AAN6ENW1_EXODE</name>
<feature type="chain" id="PRO_5042994740" evidence="1">
    <location>
        <begin position="22"/>
        <end position="247"/>
    </location>
</feature>
<evidence type="ECO:0000256" key="1">
    <source>
        <dbReference type="SAM" id="SignalP"/>
    </source>
</evidence>
<comment type="caution">
    <text evidence="2">The sequence shown here is derived from an EMBL/GenBank/DDBJ whole genome shotgun (WGS) entry which is preliminary data.</text>
</comment>
<dbReference type="Proteomes" id="UP001161757">
    <property type="component" value="Unassembled WGS sequence"/>
</dbReference>
<dbReference type="EMBL" id="JAJGCB010000023">
    <property type="protein sequence ID" value="KAJ8987656.1"/>
    <property type="molecule type" value="Genomic_DNA"/>
</dbReference>